<feature type="transmembrane region" description="Helical" evidence="12">
    <location>
        <begin position="298"/>
        <end position="317"/>
    </location>
</feature>
<dbReference type="GO" id="GO:0036376">
    <property type="term" value="P:sodium ion export across plasma membrane"/>
    <property type="evidence" value="ECO:0007669"/>
    <property type="project" value="InterPro"/>
</dbReference>
<evidence type="ECO:0000256" key="3">
    <source>
        <dbReference type="ARBA" id="ARBA00022448"/>
    </source>
</evidence>
<keyword evidence="9 12" id="KW-0472">Membrane</keyword>
<evidence type="ECO:0000313" key="14">
    <source>
        <dbReference type="EMBL" id="QOU20491.1"/>
    </source>
</evidence>
<evidence type="ECO:0000313" key="15">
    <source>
        <dbReference type="Proteomes" id="UP000663131"/>
    </source>
</evidence>
<feature type="domain" description="Cation/H+ exchanger transmembrane" evidence="13">
    <location>
        <begin position="27"/>
        <end position="443"/>
    </location>
</feature>
<feature type="transmembrane region" description="Helical" evidence="12">
    <location>
        <begin position="42"/>
        <end position="60"/>
    </location>
</feature>
<feature type="transmembrane region" description="Helical" evidence="12">
    <location>
        <begin position="13"/>
        <end position="33"/>
    </location>
</feature>
<dbReference type="Proteomes" id="UP000663131">
    <property type="component" value="Chromosome 7"/>
</dbReference>
<name>A0A871RD48_DEKBR</name>
<feature type="region of interest" description="Disordered" evidence="11">
    <location>
        <begin position="605"/>
        <end position="648"/>
    </location>
</feature>
<evidence type="ECO:0000256" key="2">
    <source>
        <dbReference type="ARBA" id="ARBA00005248"/>
    </source>
</evidence>
<dbReference type="GO" id="GO:0005886">
    <property type="term" value="C:plasma membrane"/>
    <property type="evidence" value="ECO:0007669"/>
    <property type="project" value="InterPro"/>
</dbReference>
<evidence type="ECO:0000256" key="9">
    <source>
        <dbReference type="ARBA" id="ARBA00023136"/>
    </source>
</evidence>
<dbReference type="GO" id="GO:0120029">
    <property type="term" value="P:proton export across plasma membrane"/>
    <property type="evidence" value="ECO:0007669"/>
    <property type="project" value="InterPro"/>
</dbReference>
<protein>
    <recommendedName>
        <fullName evidence="13">Cation/H+ exchanger transmembrane domain-containing protein</fullName>
    </recommendedName>
</protein>
<keyword evidence="8" id="KW-0406">Ion transport</keyword>
<proteinExistence type="inferred from homology"/>
<accession>A0A871RD48</accession>
<dbReference type="GO" id="GO:0042391">
    <property type="term" value="P:regulation of membrane potential"/>
    <property type="evidence" value="ECO:0007669"/>
    <property type="project" value="InterPro"/>
</dbReference>
<evidence type="ECO:0000256" key="7">
    <source>
        <dbReference type="ARBA" id="ARBA00023053"/>
    </source>
</evidence>
<keyword evidence="7" id="KW-0915">Sodium</keyword>
<comment type="similarity">
    <text evidence="2">Belongs to the fungal Na(+)/H(+) exchanger family.</text>
</comment>
<feature type="transmembrane region" description="Helical" evidence="12">
    <location>
        <begin position="364"/>
        <end position="385"/>
    </location>
</feature>
<feature type="transmembrane region" description="Helical" evidence="12">
    <location>
        <begin position="416"/>
        <end position="437"/>
    </location>
</feature>
<feature type="transmembrane region" description="Helical" evidence="12">
    <location>
        <begin position="210"/>
        <end position="228"/>
    </location>
</feature>
<dbReference type="OrthoDB" id="5327978at2759"/>
<dbReference type="PANTHER" id="PTHR31382">
    <property type="entry name" value="NA(+)/H(+) ANTIPORTER"/>
    <property type="match status" value="1"/>
</dbReference>
<keyword evidence="10" id="KW-0739">Sodium transport</keyword>
<feature type="transmembrane region" description="Helical" evidence="12">
    <location>
        <begin position="104"/>
        <end position="127"/>
    </location>
</feature>
<reference evidence="14" key="1">
    <citation type="submission" date="2020-10" db="EMBL/GenBank/DDBJ databases">
        <authorList>
            <person name="Palmer J.M."/>
        </authorList>
    </citation>
    <scope>NUCLEOTIDE SEQUENCE</scope>
    <source>
        <strain evidence="14">UCD 2041</strain>
    </source>
</reference>
<dbReference type="KEGG" id="bbrx:BRETT_005149"/>
<dbReference type="GO" id="GO:0030007">
    <property type="term" value="P:intracellular potassium ion homeostasis"/>
    <property type="evidence" value="ECO:0007669"/>
    <property type="project" value="TreeGrafter"/>
</dbReference>
<evidence type="ECO:0000256" key="5">
    <source>
        <dbReference type="ARBA" id="ARBA00022692"/>
    </source>
</evidence>
<dbReference type="RefSeq" id="XP_041136984.1">
    <property type="nucleotide sequence ID" value="XM_041283632.1"/>
</dbReference>
<evidence type="ECO:0000256" key="6">
    <source>
        <dbReference type="ARBA" id="ARBA00022989"/>
    </source>
</evidence>
<feature type="transmembrane region" description="Helical" evidence="12">
    <location>
        <begin position="133"/>
        <end position="155"/>
    </location>
</feature>
<keyword evidence="4" id="KW-0050">Antiport</keyword>
<keyword evidence="6 12" id="KW-1133">Transmembrane helix</keyword>
<dbReference type="GO" id="GO:0015385">
    <property type="term" value="F:sodium:proton antiporter activity"/>
    <property type="evidence" value="ECO:0007669"/>
    <property type="project" value="InterPro"/>
</dbReference>
<evidence type="ECO:0000259" key="13">
    <source>
        <dbReference type="Pfam" id="PF00999"/>
    </source>
</evidence>
<evidence type="ECO:0000256" key="4">
    <source>
        <dbReference type="ARBA" id="ARBA00022449"/>
    </source>
</evidence>
<feature type="compositionally biased region" description="Polar residues" evidence="11">
    <location>
        <begin position="605"/>
        <end position="615"/>
    </location>
</feature>
<keyword evidence="5 12" id="KW-0812">Transmembrane</keyword>
<comment type="subcellular location">
    <subcellularLocation>
        <location evidence="1">Membrane</location>
        <topology evidence="1">Multi-pass membrane protein</topology>
    </subcellularLocation>
</comment>
<evidence type="ECO:0000256" key="8">
    <source>
        <dbReference type="ARBA" id="ARBA00023065"/>
    </source>
</evidence>
<reference evidence="14" key="2">
    <citation type="journal article" name="BMC Genomics">
        <title>New genome assemblies reveal patterns of domestication and adaptation across Brettanomyces (Dekkera) species.</title>
        <authorList>
            <person name="Roach M.J."/>
            <person name="Borneman A.R."/>
        </authorList>
    </citation>
    <scope>NUCLEOTIDE SEQUENCE</scope>
    <source>
        <strain evidence="14">UCD 2041</strain>
    </source>
</reference>
<evidence type="ECO:0000256" key="10">
    <source>
        <dbReference type="ARBA" id="ARBA00023201"/>
    </source>
</evidence>
<dbReference type="Pfam" id="PF00999">
    <property type="entry name" value="Na_H_Exchanger"/>
    <property type="match status" value="1"/>
</dbReference>
<gene>
    <name evidence="14" type="ORF">BRETT_005149</name>
</gene>
<dbReference type="EMBL" id="CP063135">
    <property type="protein sequence ID" value="QOU20491.1"/>
    <property type="molecule type" value="Genomic_DNA"/>
</dbReference>
<feature type="transmembrane region" description="Helical" evidence="12">
    <location>
        <begin position="248"/>
        <end position="266"/>
    </location>
</feature>
<organism evidence="14 15">
    <name type="scientific">Dekkera bruxellensis</name>
    <name type="common">Brettanomyces custersii</name>
    <dbReference type="NCBI Taxonomy" id="5007"/>
    <lineage>
        <taxon>Eukaryota</taxon>
        <taxon>Fungi</taxon>
        <taxon>Dikarya</taxon>
        <taxon>Ascomycota</taxon>
        <taxon>Saccharomycotina</taxon>
        <taxon>Pichiomycetes</taxon>
        <taxon>Pichiales</taxon>
        <taxon>Pichiaceae</taxon>
        <taxon>Brettanomyces</taxon>
    </lineage>
</organism>
<feature type="transmembrane region" description="Helical" evidence="12">
    <location>
        <begin position="329"/>
        <end position="352"/>
    </location>
</feature>
<dbReference type="InterPro" id="IPR004712">
    <property type="entry name" value="Na+/H+_antiporter_fungi"/>
</dbReference>
<dbReference type="PANTHER" id="PTHR31382:SF4">
    <property type="entry name" value="NA(+)_H(+) ANTIPORTER"/>
    <property type="match status" value="1"/>
</dbReference>
<evidence type="ECO:0000256" key="12">
    <source>
        <dbReference type="SAM" id="Phobius"/>
    </source>
</evidence>
<evidence type="ECO:0000256" key="11">
    <source>
        <dbReference type="SAM" id="MobiDB-lite"/>
    </source>
</evidence>
<sequence length="745" mass="81155">MAVWSQLNPSKPHVAYCVLSVFAAFYSVCSSIVKENLYLGEAVLAAVYGLIMGPHCLKWFDPLSWLNNNKILTLEISRILLCLDIFTVGVELPQKYMYHHFWSVISLMVPIMIMGWLVIGLFIWAIFPHMKFTYGLLISATITATDPVLAQAVVGQGKFGRKIPAHLRNLLCAESACNDGMAVPFVYLALNLVLHAGNSAEIAKDFICKAVLYECVFGVIVGTAIGYLGRKAAQFSHKHGFIDRECLLVFYFILAVMCAGFCSTLGADDLLASFAAGCAFAWDGWVAVNTADSDASTVLDLILNISYFVYLGAIIPWQQFNDRALGLDIWRLILLAIAVIFLRRIPEALVILPFCPDIKSWQEAVFVGHFGPIGVGAVFASILAISELQASSMNIPSGHGPVSGWPDENTALGSELYYIIRVIWPIVCFLIVTSIIVHGSSPAVMAFAKHVRAVSFTKLDHAHEQSRQSQLAASFNGDASIDRTRQLLARYCISDEDLHPVLDSDGTLRTPYRGYEDGKNFIIEDQFGEIMSTLPARHPAPPNSDLAAISLNSLDAVSSIHRVKTWTSSIFEMVASKVTRRHPPDSGLQLHPYYASAVPNTTDTILDSSHLKNSPATVSSRVRRDDSSDDDDATIDSSACSQSHTDASGLQVHPLVSQSVSVPSVRISSLGNSLELSKLSDGSFSVIGSNGVYLGTIKPNHNAGSVYAQAVELSRIQDQVDALKGQLSDLSSNVLSAFSRKDKTN</sequence>
<dbReference type="InterPro" id="IPR006153">
    <property type="entry name" value="Cation/H_exchanger_TM"/>
</dbReference>
<evidence type="ECO:0000256" key="1">
    <source>
        <dbReference type="ARBA" id="ARBA00004141"/>
    </source>
</evidence>
<dbReference type="GeneID" id="64577072"/>
<dbReference type="AlphaFoldDB" id="A0A871RD48"/>
<keyword evidence="3" id="KW-0813">Transport</keyword>